<comment type="similarity">
    <text evidence="1">Belongs to the UPF0246 family.</text>
</comment>
<reference evidence="2" key="1">
    <citation type="submission" date="2022-07" db="EMBL/GenBank/DDBJ databases">
        <title>Whole Genome Sequencing of Streptococcus suis.</title>
        <authorList>
            <person name="Dai X."/>
            <person name="Huang J."/>
            <person name="Wang L."/>
        </authorList>
    </citation>
    <scope>NUCLEOTIDE SEQUENCE</scope>
    <source>
        <strain evidence="2">SFB2</strain>
    </source>
</reference>
<dbReference type="NCBIfam" id="NF002543">
    <property type="entry name" value="PRK02101.1-4"/>
    <property type="match status" value="1"/>
</dbReference>
<dbReference type="HAMAP" id="MF_00652">
    <property type="entry name" value="UPF0246"/>
    <property type="match status" value="1"/>
</dbReference>
<dbReference type="PANTHER" id="PTHR30283:SF4">
    <property type="entry name" value="PEROXIDE STRESS RESISTANCE PROTEIN YAAA"/>
    <property type="match status" value="1"/>
</dbReference>
<evidence type="ECO:0000313" key="2">
    <source>
        <dbReference type="EMBL" id="MDG4511439.1"/>
    </source>
</evidence>
<name>A0A9X4MIJ9_STRSU</name>
<dbReference type="Pfam" id="PF03883">
    <property type="entry name" value="H2O2_YaaD"/>
    <property type="match status" value="1"/>
</dbReference>
<organism evidence="2 3">
    <name type="scientific">Streptococcus suis</name>
    <dbReference type="NCBI Taxonomy" id="1307"/>
    <lineage>
        <taxon>Bacteria</taxon>
        <taxon>Bacillati</taxon>
        <taxon>Bacillota</taxon>
        <taxon>Bacilli</taxon>
        <taxon>Lactobacillales</taxon>
        <taxon>Streptococcaceae</taxon>
        <taxon>Streptococcus</taxon>
    </lineage>
</organism>
<proteinExistence type="inferred from homology"/>
<dbReference type="InterPro" id="IPR005583">
    <property type="entry name" value="YaaA"/>
</dbReference>
<gene>
    <name evidence="2" type="primary">yaaA</name>
    <name evidence="2" type="ORF">NOL15_00950</name>
</gene>
<dbReference type="GO" id="GO:0033194">
    <property type="term" value="P:response to hydroperoxide"/>
    <property type="evidence" value="ECO:0007669"/>
    <property type="project" value="TreeGrafter"/>
</dbReference>
<comment type="caution">
    <text evidence="2">The sequence shown here is derived from an EMBL/GenBank/DDBJ whole genome shotgun (WGS) entry which is preliminary data.</text>
</comment>
<dbReference type="PANTHER" id="PTHR30283">
    <property type="entry name" value="PEROXIDE STRESS RESPONSE PROTEIN YAAA"/>
    <property type="match status" value="1"/>
</dbReference>
<dbReference type="Proteomes" id="UP001152879">
    <property type="component" value="Unassembled WGS sequence"/>
</dbReference>
<dbReference type="AlphaFoldDB" id="A0A9X4MIJ9"/>
<protein>
    <recommendedName>
        <fullName evidence="1">UPF0246 protein NOL15_00950</fullName>
    </recommendedName>
</protein>
<sequence length="246" mass="28657">MKIILPNAKELNTNMDSQAFQDLSPESLQVLSELGSKDSQQLADFYKLPLERAELEKDRWTRIVHGQAKTYPAWLLYDGLMYRYMHRTDLSDQELSYMKNHVYIATGFYGLISPFSLIAPHRLDFQGSLKVMGKSLKQFWRPYYDACLQNEDVIISLASSEFEQVFSPEIQKRMVRVLFVEEKNGKRKIHSTISKKGRGRFLSWMAETNCVTLEQLKEARVDGFQFDAMASTDRQLCFVRKVRSNK</sequence>
<dbReference type="EMBL" id="JANFML010000001">
    <property type="protein sequence ID" value="MDG4511439.1"/>
    <property type="molecule type" value="Genomic_DNA"/>
</dbReference>
<dbReference type="GO" id="GO:0005829">
    <property type="term" value="C:cytosol"/>
    <property type="evidence" value="ECO:0007669"/>
    <property type="project" value="TreeGrafter"/>
</dbReference>
<evidence type="ECO:0000313" key="3">
    <source>
        <dbReference type="Proteomes" id="UP001152879"/>
    </source>
</evidence>
<evidence type="ECO:0000256" key="1">
    <source>
        <dbReference type="HAMAP-Rule" id="MF_00652"/>
    </source>
</evidence>
<accession>A0A9X4MIJ9</accession>